<dbReference type="Gene3D" id="1.10.3210.10">
    <property type="entry name" value="Hypothetical protein af1432"/>
    <property type="match status" value="1"/>
</dbReference>
<gene>
    <name evidence="1" type="ORF">QO010_001716</name>
</gene>
<organism evidence="1 2">
    <name type="scientific">Caulobacter ginsengisoli</name>
    <dbReference type="NCBI Taxonomy" id="400775"/>
    <lineage>
        <taxon>Bacteria</taxon>
        <taxon>Pseudomonadati</taxon>
        <taxon>Pseudomonadota</taxon>
        <taxon>Alphaproteobacteria</taxon>
        <taxon>Caulobacterales</taxon>
        <taxon>Caulobacteraceae</taxon>
        <taxon>Caulobacter</taxon>
    </lineage>
</organism>
<dbReference type="EMBL" id="JAUSVS010000002">
    <property type="protein sequence ID" value="MDQ0463945.1"/>
    <property type="molecule type" value="Genomic_DNA"/>
</dbReference>
<sequence length="185" mass="20495">MTPNLLSAYAEPNRRYHTLAHIQACLAELDAVPGLSARDDRLLRHALWWHDAIYDARRSDNEARSAEMARRDLTALGFSAGEVEEIARLILLTRGHSVEPGDRLGALMVSIDLSILGAAPADYDRYAAGVRHEYAHVPEDAFRAGRGRVMRHFLETPILFAAPEFSARLDAPARANLARELATLS</sequence>
<keyword evidence="2" id="KW-1185">Reference proteome</keyword>
<dbReference type="RefSeq" id="WP_307348226.1">
    <property type="nucleotide sequence ID" value="NZ_JAUSVS010000002.1"/>
</dbReference>
<dbReference type="PIRSF" id="PIRSF035170">
    <property type="entry name" value="HD_phosphohydro"/>
    <property type="match status" value="1"/>
</dbReference>
<dbReference type="InterPro" id="IPR009218">
    <property type="entry name" value="HD_phosphohydro"/>
</dbReference>
<accession>A0ABU0IPL1</accession>
<proteinExistence type="predicted"/>
<dbReference type="PANTHER" id="PTHR21174">
    <property type="match status" value="1"/>
</dbReference>
<dbReference type="PANTHER" id="PTHR21174:SF0">
    <property type="entry name" value="HD PHOSPHOHYDROLASE FAMILY PROTEIN-RELATED"/>
    <property type="match status" value="1"/>
</dbReference>
<dbReference type="SUPFAM" id="SSF109604">
    <property type="entry name" value="HD-domain/PDEase-like"/>
    <property type="match status" value="1"/>
</dbReference>
<name>A0ABU0IPL1_9CAUL</name>
<reference evidence="1 2" key="1">
    <citation type="submission" date="2023-07" db="EMBL/GenBank/DDBJ databases">
        <title>Genomic Encyclopedia of Type Strains, Phase IV (KMG-IV): sequencing the most valuable type-strain genomes for metagenomic binning, comparative biology and taxonomic classification.</title>
        <authorList>
            <person name="Goeker M."/>
        </authorList>
    </citation>
    <scope>NUCLEOTIDE SEQUENCE [LARGE SCALE GENOMIC DNA]</scope>
    <source>
        <strain evidence="1 2">DSM 18695</strain>
    </source>
</reference>
<evidence type="ECO:0000313" key="1">
    <source>
        <dbReference type="EMBL" id="MDQ0463945.1"/>
    </source>
</evidence>
<comment type="caution">
    <text evidence="1">The sequence shown here is derived from an EMBL/GenBank/DDBJ whole genome shotgun (WGS) entry which is preliminary data.</text>
</comment>
<evidence type="ECO:0000313" key="2">
    <source>
        <dbReference type="Proteomes" id="UP001228905"/>
    </source>
</evidence>
<protein>
    <submittedName>
        <fullName evidence="1">Metal-dependent HD superfamily phosphohydrolase</fullName>
    </submittedName>
</protein>
<dbReference type="Proteomes" id="UP001228905">
    <property type="component" value="Unassembled WGS sequence"/>
</dbReference>